<keyword evidence="1" id="KW-0812">Transmembrane</keyword>
<feature type="non-terminal residue" evidence="2">
    <location>
        <position position="128"/>
    </location>
</feature>
<reference evidence="2 3" key="1">
    <citation type="submission" date="2020-02" db="EMBL/GenBank/DDBJ databases">
        <title>Whole-genome analyses of novel actinobacteria.</title>
        <authorList>
            <person name="Sahin N."/>
            <person name="Tokatli A."/>
        </authorList>
    </citation>
    <scope>NUCLEOTIDE SEQUENCE [LARGE SCALE GENOMIC DNA]</scope>
    <source>
        <strain evidence="2 3">YC504</strain>
    </source>
</reference>
<dbReference type="AlphaFoldDB" id="A0A6G4XK52"/>
<keyword evidence="1" id="KW-0472">Membrane</keyword>
<evidence type="ECO:0000313" key="2">
    <source>
        <dbReference type="EMBL" id="NGO77562.1"/>
    </source>
</evidence>
<evidence type="ECO:0000313" key="3">
    <source>
        <dbReference type="Proteomes" id="UP000481109"/>
    </source>
</evidence>
<gene>
    <name evidence="2" type="ORF">G6045_18120</name>
</gene>
<evidence type="ECO:0000256" key="1">
    <source>
        <dbReference type="SAM" id="Phobius"/>
    </source>
</evidence>
<keyword evidence="3" id="KW-1185">Reference proteome</keyword>
<feature type="transmembrane region" description="Helical" evidence="1">
    <location>
        <begin position="75"/>
        <end position="92"/>
    </location>
</feature>
<evidence type="ECO:0008006" key="4">
    <source>
        <dbReference type="Google" id="ProtNLM"/>
    </source>
</evidence>
<name>A0A6G4XK52_9ACTN</name>
<dbReference type="EMBL" id="JAAKZW010000068">
    <property type="protein sequence ID" value="NGO77562.1"/>
    <property type="molecule type" value="Genomic_DNA"/>
</dbReference>
<dbReference type="Proteomes" id="UP000481109">
    <property type="component" value="Unassembled WGS sequence"/>
</dbReference>
<organism evidence="2 3">
    <name type="scientific">Streptomyces mesophilus</name>
    <dbReference type="NCBI Taxonomy" id="1775132"/>
    <lineage>
        <taxon>Bacteria</taxon>
        <taxon>Bacillati</taxon>
        <taxon>Actinomycetota</taxon>
        <taxon>Actinomycetes</taxon>
        <taxon>Kitasatosporales</taxon>
        <taxon>Streptomycetaceae</taxon>
        <taxon>Streptomyces</taxon>
    </lineage>
</organism>
<comment type="caution">
    <text evidence="2">The sequence shown here is derived from an EMBL/GenBank/DDBJ whole genome shotgun (WGS) entry which is preliminary data.</text>
</comment>
<proteinExistence type="predicted"/>
<protein>
    <recommendedName>
        <fullName evidence="4">Type II secretion protein F</fullName>
    </recommendedName>
</protein>
<accession>A0A6G4XK52</accession>
<keyword evidence="1" id="KW-1133">Transmembrane helix</keyword>
<sequence length="128" mass="13631">MPAYAAAFCAGAAVWLAAAQDRGMRRARGLVVAGVGEPEAVPPWVRWAAWVRVRARPEWWCLAAGALVGLAGRSVLPLILGGLAVPLVGRVLRRREERRGREKRAEQVIALCAAVASEVRAGRQASAA</sequence>